<evidence type="ECO:0000259" key="6">
    <source>
        <dbReference type="Pfam" id="PF01103"/>
    </source>
</evidence>
<feature type="domain" description="Bacterial surface antigen (D15)" evidence="6">
    <location>
        <begin position="220"/>
        <end position="539"/>
    </location>
</feature>
<dbReference type="EMBL" id="BLZA01000021">
    <property type="protein sequence ID" value="GHJ87144.1"/>
    <property type="molecule type" value="Genomic_DNA"/>
</dbReference>
<dbReference type="Proteomes" id="UP000620104">
    <property type="component" value="Unassembled WGS sequence"/>
</dbReference>
<evidence type="ECO:0000313" key="7">
    <source>
        <dbReference type="EMBL" id="GHJ87144.1"/>
    </source>
</evidence>
<gene>
    <name evidence="7" type="ORF">NliqN6_3546</name>
</gene>
<dbReference type="Pfam" id="PF01103">
    <property type="entry name" value="Omp85"/>
    <property type="match status" value="1"/>
</dbReference>
<keyword evidence="4" id="KW-0812">Transmembrane</keyword>
<comment type="similarity">
    <text evidence="2">Belongs to the SAM50/omp85 family.</text>
</comment>
<evidence type="ECO:0000313" key="8">
    <source>
        <dbReference type="Proteomes" id="UP000620104"/>
    </source>
</evidence>
<evidence type="ECO:0000256" key="2">
    <source>
        <dbReference type="ARBA" id="ARBA00010913"/>
    </source>
</evidence>
<reference evidence="7" key="1">
    <citation type="submission" date="2020-07" db="EMBL/GenBank/DDBJ databases">
        <title>Draft Genome Sequence of a Deep-Sea Yeast, Naganishia (Cryptococcus) liquefaciens strain N6.</title>
        <authorList>
            <person name="Han Y.W."/>
            <person name="Kajitani R."/>
            <person name="Morimoto H."/>
            <person name="Parhat M."/>
            <person name="Tsubouchi H."/>
            <person name="Bakenova O."/>
            <person name="Ogata M."/>
            <person name="Argunhan B."/>
            <person name="Aoki R."/>
            <person name="Kajiwara S."/>
            <person name="Itoh T."/>
            <person name="Iwasaki H."/>
        </authorList>
    </citation>
    <scope>NUCLEOTIDE SEQUENCE</scope>
    <source>
        <strain evidence="7">N6</strain>
    </source>
</reference>
<evidence type="ECO:0000256" key="3">
    <source>
        <dbReference type="ARBA" id="ARBA00022452"/>
    </source>
</evidence>
<keyword evidence="3" id="KW-1134">Transmembrane beta strand</keyword>
<accession>A0A8H3YF27</accession>
<dbReference type="Gene3D" id="2.40.160.50">
    <property type="entry name" value="membrane protein fhac: a member of the omp85/tpsb transporter family"/>
    <property type="match status" value="1"/>
</dbReference>
<dbReference type="GO" id="GO:0045040">
    <property type="term" value="P:protein insertion into mitochondrial outer membrane"/>
    <property type="evidence" value="ECO:0007669"/>
    <property type="project" value="TreeGrafter"/>
</dbReference>
<dbReference type="InterPro" id="IPR000184">
    <property type="entry name" value="Bac_surfAg_D15"/>
</dbReference>
<keyword evidence="8" id="KW-1185">Reference proteome</keyword>
<comment type="subcellular location">
    <subcellularLocation>
        <location evidence="1">Mitochondrion outer membrane</location>
        <topology evidence="1">Multi-pass membrane protein</topology>
    </subcellularLocation>
</comment>
<organism evidence="7 8">
    <name type="scientific">Naganishia liquefaciens</name>
    <dbReference type="NCBI Taxonomy" id="104408"/>
    <lineage>
        <taxon>Eukaryota</taxon>
        <taxon>Fungi</taxon>
        <taxon>Dikarya</taxon>
        <taxon>Basidiomycota</taxon>
        <taxon>Agaricomycotina</taxon>
        <taxon>Tremellomycetes</taxon>
        <taxon>Filobasidiales</taxon>
        <taxon>Filobasidiaceae</taxon>
        <taxon>Naganishia</taxon>
    </lineage>
</organism>
<protein>
    <recommendedName>
        <fullName evidence="6">Bacterial surface antigen (D15) domain-containing protein</fullName>
    </recommendedName>
</protein>
<proteinExistence type="inferred from homology"/>
<comment type="caution">
    <text evidence="7">The sequence shown here is derived from an EMBL/GenBank/DDBJ whole genome shotgun (WGS) entry which is preliminary data.</text>
</comment>
<dbReference type="PANTHER" id="PTHR12815">
    <property type="entry name" value="SORTING AND ASSEMBLY MACHINERY SAMM50 PROTEIN FAMILY MEMBER"/>
    <property type="match status" value="1"/>
</dbReference>
<dbReference type="AlphaFoldDB" id="A0A8H3YF27"/>
<evidence type="ECO:0000256" key="4">
    <source>
        <dbReference type="ARBA" id="ARBA00022692"/>
    </source>
</evidence>
<evidence type="ECO:0000256" key="5">
    <source>
        <dbReference type="ARBA" id="ARBA00023136"/>
    </source>
</evidence>
<name>A0A8H3YF27_9TREE</name>
<evidence type="ECO:0000256" key="1">
    <source>
        <dbReference type="ARBA" id="ARBA00004374"/>
    </source>
</evidence>
<dbReference type="InterPro" id="IPR039910">
    <property type="entry name" value="D15-like"/>
</dbReference>
<keyword evidence="5" id="KW-0472">Membrane</keyword>
<dbReference type="PANTHER" id="PTHR12815:SF18">
    <property type="entry name" value="SORTING AND ASSEMBLY MACHINERY COMPONENT 50 HOMOLOG"/>
    <property type="match status" value="1"/>
</dbReference>
<dbReference type="GO" id="GO:0005741">
    <property type="term" value="C:mitochondrial outer membrane"/>
    <property type="evidence" value="ECO:0007669"/>
    <property type="project" value="UniProtKB-SubCell"/>
</dbReference>
<dbReference type="OrthoDB" id="1724197at2759"/>
<sequence length="540" mass="58580">MDPNQAGTPSASVEEVDVDIGFQPPSEPILQAPLASSIFRDAREPAYRPGGEEVKQWQEEEFQRKLRGEYEAAQRRIGEIVTDSLDHPLHLSSIRIVNPPKTTRPGFLNSLLSPFISPIPQSSITPSWLNPSVAYGLEGSTPPSTLHEILYTTKMLTTHLRRFDIFQDQIDVKLEPARGGVIGDVDLVLGIREKGRVFLKAGTEVGGGEGGFNVTGRLRNVFGGAESLELNASKGTRTKSAYQLNFTTPLGASPLLDFSLSAFALNRDHSAFASHLEQSQGGRAKLSARAPWGAHDLTYEVVHREITNLAKNASLSIRELAQPSSKASVTHTFTRDTRDDPWMGTAGSLLKISHEYAGLPGSSESVNFLKSTAQSQLSRALTPNSGWHYSISSLTTMLIPLNASRTATQLPDRVFLGGPNSIRGWKIGGLGSRDGTDSVGGDLAWALGVSVFAPFPMKKEWPVKLHGFLNTGRVVGWESAQSFASNVARMYSSPNMSVGLGLLYRLDPIRVEVNFALPLIGRKGEGWARGLNVGIGLEFL</sequence>